<dbReference type="PROSITE" id="PS51257">
    <property type="entry name" value="PROKAR_LIPOPROTEIN"/>
    <property type="match status" value="1"/>
</dbReference>
<evidence type="ECO:0000313" key="2">
    <source>
        <dbReference type="Proteomes" id="UP000619457"/>
    </source>
</evidence>
<dbReference type="EMBL" id="BMWX01000010">
    <property type="protein sequence ID" value="GGZ41062.1"/>
    <property type="molecule type" value="Genomic_DNA"/>
</dbReference>
<protein>
    <recommendedName>
        <fullName evidence="3">MORN repeat variant</fullName>
    </recommendedName>
</protein>
<organism evidence="1 2">
    <name type="scientific">Echinicola pacifica</name>
    <dbReference type="NCBI Taxonomy" id="346377"/>
    <lineage>
        <taxon>Bacteria</taxon>
        <taxon>Pseudomonadati</taxon>
        <taxon>Bacteroidota</taxon>
        <taxon>Cytophagia</taxon>
        <taxon>Cytophagales</taxon>
        <taxon>Cyclobacteriaceae</taxon>
        <taxon>Echinicola</taxon>
    </lineage>
</organism>
<dbReference type="Gene3D" id="2.20.110.10">
    <property type="entry name" value="Histone H3 K4-specific methyltransferase SET7/9 N-terminal domain"/>
    <property type="match status" value="1"/>
</dbReference>
<dbReference type="RefSeq" id="WP_018473667.1">
    <property type="nucleotide sequence ID" value="NZ_BMWX01000010.1"/>
</dbReference>
<dbReference type="SUPFAM" id="SSF82185">
    <property type="entry name" value="Histone H3 K4-specific methyltransferase SET7/9 N-terminal domain"/>
    <property type="match status" value="1"/>
</dbReference>
<name>A0A918QEV2_9BACT</name>
<sequence length="195" mass="21971">MQFNRLILILILLAFGCSDPGYLGSGSPEASQEVVADSLQLYANEGLVYYQGAPFSGISVAYYPDGTKAVSIEYSEGKKEGKEYRWFENSLLSYEANYSQGKKNGASHTWWRNGQMRSSSHFKEGIANGTQRQWYASGAKFKVIQIQDGKELGLQQSWRENGKIYNNYEVKDGRIFGLKRSKLCFQLKDGELADL</sequence>
<reference evidence="1" key="2">
    <citation type="submission" date="2020-09" db="EMBL/GenBank/DDBJ databases">
        <authorList>
            <person name="Sun Q."/>
            <person name="Kim S."/>
        </authorList>
    </citation>
    <scope>NUCLEOTIDE SEQUENCE</scope>
    <source>
        <strain evidence="1">KCTC 12368</strain>
    </source>
</reference>
<accession>A0A918QEV2</accession>
<evidence type="ECO:0000313" key="1">
    <source>
        <dbReference type="EMBL" id="GGZ41062.1"/>
    </source>
</evidence>
<dbReference type="Proteomes" id="UP000619457">
    <property type="component" value="Unassembled WGS sequence"/>
</dbReference>
<dbReference type="AlphaFoldDB" id="A0A918QEV2"/>
<reference evidence="1" key="1">
    <citation type="journal article" date="2014" name="Int. J. Syst. Evol. Microbiol.">
        <title>Complete genome sequence of Corynebacterium casei LMG S-19264T (=DSM 44701T), isolated from a smear-ripened cheese.</title>
        <authorList>
            <consortium name="US DOE Joint Genome Institute (JGI-PGF)"/>
            <person name="Walter F."/>
            <person name="Albersmeier A."/>
            <person name="Kalinowski J."/>
            <person name="Ruckert C."/>
        </authorList>
    </citation>
    <scope>NUCLEOTIDE SEQUENCE</scope>
    <source>
        <strain evidence="1">KCTC 12368</strain>
    </source>
</reference>
<keyword evidence="2" id="KW-1185">Reference proteome</keyword>
<comment type="caution">
    <text evidence="1">The sequence shown here is derived from an EMBL/GenBank/DDBJ whole genome shotgun (WGS) entry which is preliminary data.</text>
</comment>
<gene>
    <name evidence="1" type="ORF">GCM10007049_37980</name>
</gene>
<proteinExistence type="predicted"/>
<evidence type="ECO:0008006" key="3">
    <source>
        <dbReference type="Google" id="ProtNLM"/>
    </source>
</evidence>